<organism evidence="2">
    <name type="scientific">Mizugakiibacter sediminis</name>
    <dbReference type="NCBI Taxonomy" id="1475481"/>
    <lineage>
        <taxon>Bacteria</taxon>
        <taxon>Pseudomonadati</taxon>
        <taxon>Pseudomonadota</taxon>
        <taxon>Gammaproteobacteria</taxon>
        <taxon>Lysobacterales</taxon>
        <taxon>Rhodanobacteraceae</taxon>
        <taxon>Mizugakiibacter</taxon>
    </lineage>
</organism>
<keyword evidence="3" id="KW-1185">Reference proteome</keyword>
<proteinExistence type="predicted"/>
<keyword evidence="2" id="KW-0418">Kinase</keyword>
<dbReference type="HOGENOM" id="CLU_2735605_0_0_6"/>
<accession>A0A0K8QPG2</accession>
<reference evidence="1" key="1">
    <citation type="submission" date="2015-03" db="EMBL/GenBank/DDBJ databases">
        <title>Draft genome sequence of Mizugakiibacter sediminis skMP5.</title>
        <authorList>
            <person name="Watanabe T."/>
            <person name="Kojima H."/>
            <person name="Fukui M."/>
        </authorList>
    </citation>
    <scope>NUCLEOTIDE SEQUENCE</scope>
    <source>
        <strain evidence="1">SkMP5</strain>
    </source>
</reference>
<keyword evidence="2" id="KW-0808">Transferase</keyword>
<dbReference type="EMBL" id="DF952380">
    <property type="protein sequence ID" value="GAN45420.1"/>
    <property type="molecule type" value="Genomic_DNA"/>
</dbReference>
<dbReference type="AlphaFoldDB" id="A0A0K8QPG2"/>
<dbReference type="GO" id="GO:0016301">
    <property type="term" value="F:kinase activity"/>
    <property type="evidence" value="ECO:0007669"/>
    <property type="project" value="UniProtKB-KW"/>
</dbReference>
<name>A0A0K8QPG2_9GAMM</name>
<reference evidence="2" key="2">
    <citation type="submission" date="2015-08" db="EMBL/GenBank/DDBJ databases">
        <title>Complete DNA Sequence of Pseudomonas syringae pv. actinidiae, the Causal Agent of Kiwifruit Canker Disease.</title>
        <authorList>
            <person name="Rikkerink E.H.A."/>
            <person name="Fineran P.C."/>
        </authorList>
    </citation>
    <scope>NUCLEOTIDE SEQUENCE</scope>
    <source>
        <strain evidence="2">SkMP5</strain>
    </source>
</reference>
<evidence type="ECO:0000313" key="1">
    <source>
        <dbReference type="EMBL" id="GAN45420.1"/>
    </source>
</evidence>
<evidence type="ECO:0000313" key="2">
    <source>
        <dbReference type="EMBL" id="GAP66773.1"/>
    </source>
</evidence>
<dbReference type="STRING" id="1475481.GCA_000953855_02134"/>
<dbReference type="Proteomes" id="UP000253740">
    <property type="component" value="Unassembled WGS sequence"/>
</dbReference>
<protein>
    <submittedName>
        <fullName evidence="1 2">Histidine kinase</fullName>
    </submittedName>
</protein>
<sequence length="71" mass="8088">MLHAVMYGRLFNFMRNLRDAASRALDWHPGFYVVRLVAELHNGRAEARNLEAGSGFAFTLVPRGMARQRVV</sequence>
<dbReference type="OrthoDB" id="6735159at2"/>
<dbReference type="EMBL" id="DF970233">
    <property type="protein sequence ID" value="GAP66773.1"/>
    <property type="molecule type" value="Genomic_DNA"/>
</dbReference>
<gene>
    <name evidence="1" type="ORF">MBSD_1968</name>
    <name evidence="2" type="ORF">MBSD_n2088</name>
</gene>
<evidence type="ECO:0000313" key="3">
    <source>
        <dbReference type="Proteomes" id="UP000253740"/>
    </source>
</evidence>